<protein>
    <recommendedName>
        <fullName evidence="4">AAA+ ATPase domain-containing protein</fullName>
    </recommendedName>
</protein>
<evidence type="ECO:0000256" key="2">
    <source>
        <dbReference type="ARBA" id="ARBA00022741"/>
    </source>
</evidence>
<keyword evidence="6" id="KW-1185">Reference proteome</keyword>
<reference evidence="5 6" key="1">
    <citation type="submission" date="2018-03" db="EMBL/GenBank/DDBJ databases">
        <title>Bacillus urumqiensis sp. nov., a moderately haloalkaliphilic bacterium isolated from a salt lake.</title>
        <authorList>
            <person name="Zhao B."/>
            <person name="Liao Z."/>
        </authorList>
    </citation>
    <scope>NUCLEOTIDE SEQUENCE [LARGE SCALE GENOMIC DNA]</scope>
    <source>
        <strain evidence="5 6">BZ-SZ-XJ18</strain>
    </source>
</reference>
<dbReference type="EMBL" id="PVNS01000016">
    <property type="protein sequence ID" value="PRO64451.1"/>
    <property type="molecule type" value="Genomic_DNA"/>
</dbReference>
<dbReference type="Proteomes" id="UP000243650">
    <property type="component" value="Unassembled WGS sequence"/>
</dbReference>
<dbReference type="FunFam" id="3.40.50.300:FF:000216">
    <property type="entry name" value="Type VII secretion ATPase EccA"/>
    <property type="match status" value="2"/>
</dbReference>
<dbReference type="PANTHER" id="PTHR43392:SF2">
    <property type="entry name" value="AAA-TYPE ATPASE FAMILY PROTEIN _ ANKYRIN REPEAT FAMILY PROTEIN"/>
    <property type="match status" value="1"/>
</dbReference>
<dbReference type="SUPFAM" id="SSF52540">
    <property type="entry name" value="P-loop containing nucleoside triphosphate hydrolases"/>
    <property type="match status" value="2"/>
</dbReference>
<feature type="domain" description="AAA+ ATPase" evidence="4">
    <location>
        <begin position="256"/>
        <end position="396"/>
    </location>
</feature>
<sequence>MAESRAYKTEELLKLPFRRLQEAELERAVQESDNTASADLTAAAAAARFNRVKTIDPTIMSRLENVLSDESSDYACRAAHYIASGYDRVRAISGEIPSIRETDSAQRKKSKVDTIIRVAAEKRSMADIWTSFIELLNTACPRENVTDEEDPIYSHTEWLQLLDQLMEEAGRYQETITGIYASKEKHQAVQKTLDKIREIEAVLEKDPSTPPASNALERLESLTGLETLKKQIQRYVDYLTFMKKRAEEGYTSDEALNLNMVMTGSPGTGKTTIARILADIYYELGLLPSGHLVETDRSRLVSGYVGQTEEKTLEAVEQARGGVLFIDEAPSLVRSGSENDYGQSVIDTLVSQMTSGAMKQTAVILAGYEEEMHTLMEMNAGLRSRFPDMNQFHLPDYSLDELVEIAEKAAVKRDFVIAADALPVLKQRLDQSRVDNSFGNARTAEQIVDEAVFFQGAEAAGKDSLPTEQMTMLFPDAFQRESSETGDPEAELDALIGLESVKKQVRELSAFVHLQKRRQSRGLPELPLQLHAVFLGPPGTGKTTVAALYSRILAKLGLLKRGHLLTVGRGDLVASYTGQTAGKTKKKVREALGGVLFIDEAYSLLSDAGTGFGREAVDTLVEEMTKHGSDLVIIAAGYDESMQALLRSNPGLSSRFKHILQFPDFTAGELQQIFEREAAKFSMKFGAGAAAFLQERLNETTITGNARTMVDLFERTMQKQAARLFDDETADITCIEQIDIQQAWEELQDGGNRSN</sequence>
<dbReference type="InterPro" id="IPR027417">
    <property type="entry name" value="P-loop_NTPase"/>
</dbReference>
<accession>A0A2P6MDT6</accession>
<gene>
    <name evidence="5" type="ORF">C6I21_14725</name>
</gene>
<dbReference type="Gene3D" id="1.10.8.60">
    <property type="match status" value="2"/>
</dbReference>
<comment type="similarity">
    <text evidence="1">Belongs to the CbxX/CfxQ family.</text>
</comment>
<keyword evidence="2" id="KW-0547">Nucleotide-binding</keyword>
<organism evidence="5 6">
    <name type="scientific">Alkalicoccus urumqiensis</name>
    <name type="common">Bacillus urumqiensis</name>
    <dbReference type="NCBI Taxonomy" id="1548213"/>
    <lineage>
        <taxon>Bacteria</taxon>
        <taxon>Bacillati</taxon>
        <taxon>Bacillota</taxon>
        <taxon>Bacilli</taxon>
        <taxon>Bacillales</taxon>
        <taxon>Bacillaceae</taxon>
        <taxon>Alkalicoccus</taxon>
    </lineage>
</organism>
<dbReference type="Pfam" id="PF17866">
    <property type="entry name" value="AAA_lid_6"/>
    <property type="match status" value="2"/>
</dbReference>
<keyword evidence="3" id="KW-0067">ATP-binding</keyword>
<dbReference type="OrthoDB" id="9806903at2"/>
<evidence type="ECO:0000256" key="3">
    <source>
        <dbReference type="ARBA" id="ARBA00022840"/>
    </source>
</evidence>
<evidence type="ECO:0000313" key="6">
    <source>
        <dbReference type="Proteomes" id="UP000243650"/>
    </source>
</evidence>
<dbReference type="AlphaFoldDB" id="A0A2P6MDT6"/>
<evidence type="ECO:0000256" key="1">
    <source>
        <dbReference type="ARBA" id="ARBA00010378"/>
    </source>
</evidence>
<dbReference type="InterPro" id="IPR003959">
    <property type="entry name" value="ATPase_AAA_core"/>
</dbReference>
<evidence type="ECO:0000259" key="4">
    <source>
        <dbReference type="SMART" id="SM00382"/>
    </source>
</evidence>
<dbReference type="InterPro" id="IPR050773">
    <property type="entry name" value="CbxX/CfxQ_RuBisCO_ESX"/>
</dbReference>
<dbReference type="InterPro" id="IPR041627">
    <property type="entry name" value="AAA_lid_6"/>
</dbReference>
<evidence type="ECO:0000313" key="5">
    <source>
        <dbReference type="EMBL" id="PRO64451.1"/>
    </source>
</evidence>
<dbReference type="PANTHER" id="PTHR43392">
    <property type="entry name" value="AAA-TYPE ATPASE FAMILY PROTEIN / ANKYRIN REPEAT FAMILY PROTEIN"/>
    <property type="match status" value="1"/>
</dbReference>
<name>A0A2P6MDT6_ALKUR</name>
<dbReference type="CDD" id="cd00009">
    <property type="entry name" value="AAA"/>
    <property type="match status" value="1"/>
</dbReference>
<dbReference type="InterPro" id="IPR003593">
    <property type="entry name" value="AAA+_ATPase"/>
</dbReference>
<dbReference type="SMART" id="SM00382">
    <property type="entry name" value="AAA"/>
    <property type="match status" value="2"/>
</dbReference>
<proteinExistence type="inferred from homology"/>
<dbReference type="GO" id="GO:0005524">
    <property type="term" value="F:ATP binding"/>
    <property type="evidence" value="ECO:0007669"/>
    <property type="project" value="UniProtKB-KW"/>
</dbReference>
<dbReference type="RefSeq" id="WP_105960239.1">
    <property type="nucleotide sequence ID" value="NZ_PVNS01000016.1"/>
</dbReference>
<comment type="caution">
    <text evidence="5">The sequence shown here is derived from an EMBL/GenBank/DDBJ whole genome shotgun (WGS) entry which is preliminary data.</text>
</comment>
<dbReference type="PRINTS" id="PR00819">
    <property type="entry name" value="CBXCFQXSUPER"/>
</dbReference>
<dbReference type="Pfam" id="PF00004">
    <property type="entry name" value="AAA"/>
    <property type="match status" value="2"/>
</dbReference>
<feature type="domain" description="AAA+ ATPase" evidence="4">
    <location>
        <begin position="528"/>
        <end position="666"/>
    </location>
</feature>
<dbReference type="Gene3D" id="3.40.50.300">
    <property type="entry name" value="P-loop containing nucleotide triphosphate hydrolases"/>
    <property type="match status" value="2"/>
</dbReference>
<dbReference type="InterPro" id="IPR000641">
    <property type="entry name" value="CbxX/CfxQ"/>
</dbReference>
<dbReference type="GO" id="GO:0016887">
    <property type="term" value="F:ATP hydrolysis activity"/>
    <property type="evidence" value="ECO:0007669"/>
    <property type="project" value="InterPro"/>
</dbReference>